<protein>
    <submittedName>
        <fullName evidence="2">Uncharacterized protein</fullName>
    </submittedName>
</protein>
<comment type="caution">
    <text evidence="2">The sequence shown here is derived from an EMBL/GenBank/DDBJ whole genome shotgun (WGS) entry which is preliminary data.</text>
</comment>
<dbReference type="EMBL" id="JAUIZM010000002">
    <property type="protein sequence ID" value="KAK1399973.1"/>
    <property type="molecule type" value="Genomic_DNA"/>
</dbReference>
<reference evidence="2" key="2">
    <citation type="submission" date="2023-05" db="EMBL/GenBank/DDBJ databases">
        <authorList>
            <person name="Schelkunov M.I."/>
        </authorList>
    </citation>
    <scope>NUCLEOTIDE SEQUENCE</scope>
    <source>
        <strain evidence="2">Hsosn_3</strain>
        <tissue evidence="2">Leaf</tissue>
    </source>
</reference>
<keyword evidence="3" id="KW-1185">Reference proteome</keyword>
<dbReference type="PANTHER" id="PTHR37077">
    <property type="match status" value="1"/>
</dbReference>
<name>A0AAD8JBB6_9APIA</name>
<dbReference type="AlphaFoldDB" id="A0AAD8JBB6"/>
<dbReference type="Proteomes" id="UP001237642">
    <property type="component" value="Unassembled WGS sequence"/>
</dbReference>
<organism evidence="2 3">
    <name type="scientific">Heracleum sosnowskyi</name>
    <dbReference type="NCBI Taxonomy" id="360622"/>
    <lineage>
        <taxon>Eukaryota</taxon>
        <taxon>Viridiplantae</taxon>
        <taxon>Streptophyta</taxon>
        <taxon>Embryophyta</taxon>
        <taxon>Tracheophyta</taxon>
        <taxon>Spermatophyta</taxon>
        <taxon>Magnoliopsida</taxon>
        <taxon>eudicotyledons</taxon>
        <taxon>Gunneridae</taxon>
        <taxon>Pentapetalae</taxon>
        <taxon>asterids</taxon>
        <taxon>campanulids</taxon>
        <taxon>Apiales</taxon>
        <taxon>Apiaceae</taxon>
        <taxon>Apioideae</taxon>
        <taxon>apioid superclade</taxon>
        <taxon>Tordylieae</taxon>
        <taxon>Tordyliinae</taxon>
        <taxon>Heracleum</taxon>
    </lineage>
</organism>
<reference evidence="2" key="1">
    <citation type="submission" date="2023-02" db="EMBL/GenBank/DDBJ databases">
        <title>Genome of toxic invasive species Heracleum sosnowskyi carries increased number of genes despite the absence of recent whole-genome duplications.</title>
        <authorList>
            <person name="Schelkunov M."/>
            <person name="Shtratnikova V."/>
            <person name="Makarenko M."/>
            <person name="Klepikova A."/>
            <person name="Omelchenko D."/>
            <person name="Novikova G."/>
            <person name="Obukhova E."/>
            <person name="Bogdanov V."/>
            <person name="Penin A."/>
            <person name="Logacheva M."/>
        </authorList>
    </citation>
    <scope>NUCLEOTIDE SEQUENCE</scope>
    <source>
        <strain evidence="2">Hsosn_3</strain>
        <tissue evidence="2">Leaf</tissue>
    </source>
</reference>
<evidence type="ECO:0000256" key="1">
    <source>
        <dbReference type="SAM" id="MobiDB-lite"/>
    </source>
</evidence>
<evidence type="ECO:0000313" key="3">
    <source>
        <dbReference type="Proteomes" id="UP001237642"/>
    </source>
</evidence>
<evidence type="ECO:0000313" key="2">
    <source>
        <dbReference type="EMBL" id="KAK1399973.1"/>
    </source>
</evidence>
<proteinExistence type="predicted"/>
<sequence>MSIFFESNSGLWWCKRGAQGRNEEGVHYDYAPAALEEMSQISGVISSWCRRHADGYRFAPAASFPIREGRDASASYHYDPVTVEEGDDDDDSGYDYAPAA</sequence>
<dbReference type="PANTHER" id="PTHR37077:SF1">
    <property type="match status" value="1"/>
</dbReference>
<accession>A0AAD8JBB6</accession>
<feature type="region of interest" description="Disordered" evidence="1">
    <location>
        <begin position="75"/>
        <end position="100"/>
    </location>
</feature>
<gene>
    <name evidence="2" type="ORF">POM88_009836</name>
</gene>
<feature type="compositionally biased region" description="Acidic residues" evidence="1">
    <location>
        <begin position="82"/>
        <end position="93"/>
    </location>
</feature>